<dbReference type="Proteomes" id="UP000663829">
    <property type="component" value="Unassembled WGS sequence"/>
</dbReference>
<comment type="caution">
    <text evidence="1">The sequence shown here is derived from an EMBL/GenBank/DDBJ whole genome shotgun (WGS) entry which is preliminary data.</text>
</comment>
<dbReference type="OrthoDB" id="1739706at2759"/>
<dbReference type="PANTHER" id="PTHR11697:SF230">
    <property type="entry name" value="ZINC FINGER, MYM DOMAIN CONTAINING 1"/>
    <property type="match status" value="1"/>
</dbReference>
<evidence type="ECO:0000313" key="2">
    <source>
        <dbReference type="EMBL" id="CAF4232307.1"/>
    </source>
</evidence>
<dbReference type="EMBL" id="CAJOBC010067761">
    <property type="protein sequence ID" value="CAF4232307.1"/>
    <property type="molecule type" value="Genomic_DNA"/>
</dbReference>
<sequence>MDRPGERSTQELIDGWYVPNIPSVFCIEHNVQCSLVIVLPSYYNGAEFIIKHNNQEHIFDYSSPQSELNQKQVLVQSSTLKLWAETRWNSWWQATDAIINNYPAIFKALADISEEGSGTRSTNAGGLLMHMKKSIFIITSFILHQLFGLIKVLNDHLKNPALDYVRGEHLVISIIQQITNLRNEQSFNQIYDKAKKFCDGIDLVQQCQLHRKIKISARSNDCFINSTLGQRPKLSTSTHFMNQIYFPLIDCMLVEPNDRFSSKPLSFMNSIATIYPESKIFLNIDDVDEFSRHIGADSSALKNEFTVIKSMLMPKTIIDVIQFLNELVRFSTAFPQTLRMIKSGITMPISQINQSITKPIKFDCGVRQGCSLPGDIYVIGLEP</sequence>
<gene>
    <name evidence="1" type="ORF">GPM918_LOCUS31205</name>
    <name evidence="2" type="ORF">SRO942_LOCUS31842</name>
</gene>
<organism evidence="1 3">
    <name type="scientific">Didymodactylos carnosus</name>
    <dbReference type="NCBI Taxonomy" id="1234261"/>
    <lineage>
        <taxon>Eukaryota</taxon>
        <taxon>Metazoa</taxon>
        <taxon>Spiralia</taxon>
        <taxon>Gnathifera</taxon>
        <taxon>Rotifera</taxon>
        <taxon>Eurotatoria</taxon>
        <taxon>Bdelloidea</taxon>
        <taxon>Philodinida</taxon>
        <taxon>Philodinidae</taxon>
        <taxon>Didymodactylos</taxon>
    </lineage>
</organism>
<evidence type="ECO:0000313" key="1">
    <source>
        <dbReference type="EMBL" id="CAF1357350.1"/>
    </source>
</evidence>
<dbReference type="InterPro" id="IPR055298">
    <property type="entry name" value="AtLOH3-like"/>
</dbReference>
<dbReference type="Proteomes" id="UP000681722">
    <property type="component" value="Unassembled WGS sequence"/>
</dbReference>
<accession>A0A815HVV2</accession>
<reference evidence="1" key="1">
    <citation type="submission" date="2021-02" db="EMBL/GenBank/DDBJ databases">
        <authorList>
            <person name="Nowell W R."/>
        </authorList>
    </citation>
    <scope>NUCLEOTIDE SEQUENCE</scope>
</reference>
<evidence type="ECO:0000313" key="3">
    <source>
        <dbReference type="Proteomes" id="UP000663829"/>
    </source>
</evidence>
<keyword evidence="3" id="KW-1185">Reference proteome</keyword>
<dbReference type="PANTHER" id="PTHR11697">
    <property type="entry name" value="GENERAL TRANSCRIPTION FACTOR 2-RELATED ZINC FINGER PROTEIN"/>
    <property type="match status" value="1"/>
</dbReference>
<dbReference type="AlphaFoldDB" id="A0A815HVV2"/>
<dbReference type="EMBL" id="CAJNOQ010015209">
    <property type="protein sequence ID" value="CAF1357350.1"/>
    <property type="molecule type" value="Genomic_DNA"/>
</dbReference>
<name>A0A815HVV2_9BILA</name>
<protein>
    <submittedName>
        <fullName evidence="1">Uncharacterized protein</fullName>
    </submittedName>
</protein>
<proteinExistence type="predicted"/>